<evidence type="ECO:0000256" key="5">
    <source>
        <dbReference type="SAM" id="MobiDB-lite"/>
    </source>
</evidence>
<dbReference type="EMBL" id="JACJII010000001">
    <property type="protein sequence ID" value="MBA9007964.1"/>
    <property type="molecule type" value="Genomic_DNA"/>
</dbReference>
<comment type="similarity">
    <text evidence="1">Belongs to the sulfatase family.</text>
</comment>
<dbReference type="CDD" id="cd16145">
    <property type="entry name" value="ARS_like"/>
    <property type="match status" value="1"/>
</dbReference>
<dbReference type="Gene3D" id="3.30.1120.10">
    <property type="match status" value="1"/>
</dbReference>
<dbReference type="PROSITE" id="PS00523">
    <property type="entry name" value="SULFATASE_1"/>
    <property type="match status" value="1"/>
</dbReference>
<proteinExistence type="inferred from homology"/>
<dbReference type="InterPro" id="IPR050738">
    <property type="entry name" value="Sulfatase"/>
</dbReference>
<dbReference type="GO" id="GO:0004065">
    <property type="term" value="F:arylsulfatase activity"/>
    <property type="evidence" value="ECO:0007669"/>
    <property type="project" value="TreeGrafter"/>
</dbReference>
<dbReference type="Gene3D" id="3.40.720.10">
    <property type="entry name" value="Alkaline Phosphatase, subunit A"/>
    <property type="match status" value="1"/>
</dbReference>
<feature type="domain" description="Sulfatase N-terminal" evidence="6">
    <location>
        <begin position="33"/>
        <end position="349"/>
    </location>
</feature>
<keyword evidence="4" id="KW-0106">Calcium</keyword>
<dbReference type="SUPFAM" id="SSF53649">
    <property type="entry name" value="Alkaline phosphatase-like"/>
    <property type="match status" value="1"/>
</dbReference>
<evidence type="ECO:0000313" key="7">
    <source>
        <dbReference type="EMBL" id="MBA9007964.1"/>
    </source>
</evidence>
<name>A0A7W3RCM2_9ACTN</name>
<dbReference type="InterPro" id="IPR017850">
    <property type="entry name" value="Alkaline_phosphatase_core_sf"/>
</dbReference>
<dbReference type="Pfam" id="PF00884">
    <property type="entry name" value="Sulfatase"/>
    <property type="match status" value="1"/>
</dbReference>
<evidence type="ECO:0000313" key="8">
    <source>
        <dbReference type="Proteomes" id="UP000539313"/>
    </source>
</evidence>
<dbReference type="InterPro" id="IPR000917">
    <property type="entry name" value="Sulfatase_N"/>
</dbReference>
<keyword evidence="3" id="KW-0378">Hydrolase</keyword>
<organism evidence="7 8">
    <name type="scientific">Thermomonospora cellulosilytica</name>
    <dbReference type="NCBI Taxonomy" id="1411118"/>
    <lineage>
        <taxon>Bacteria</taxon>
        <taxon>Bacillati</taxon>
        <taxon>Actinomycetota</taxon>
        <taxon>Actinomycetes</taxon>
        <taxon>Streptosporangiales</taxon>
        <taxon>Thermomonosporaceae</taxon>
        <taxon>Thermomonospora</taxon>
    </lineage>
</organism>
<dbReference type="RefSeq" id="WP_182708358.1">
    <property type="nucleotide sequence ID" value="NZ_JACJII010000001.1"/>
</dbReference>
<keyword evidence="2" id="KW-0479">Metal-binding</keyword>
<accession>A0A7W3RCM2</accession>
<feature type="region of interest" description="Disordered" evidence="5">
    <location>
        <begin position="1"/>
        <end position="30"/>
    </location>
</feature>
<dbReference type="Proteomes" id="UP000539313">
    <property type="component" value="Unassembled WGS sequence"/>
</dbReference>
<dbReference type="GO" id="GO:0046872">
    <property type="term" value="F:metal ion binding"/>
    <property type="evidence" value="ECO:0007669"/>
    <property type="project" value="UniProtKB-KW"/>
</dbReference>
<evidence type="ECO:0000256" key="4">
    <source>
        <dbReference type="ARBA" id="ARBA00022837"/>
    </source>
</evidence>
<dbReference type="AlphaFoldDB" id="A0A7W3RCM2"/>
<sequence>MAAAGATTALTIRGDGPARPRATPSTAERRRRPNFILVLADDLGYGELGSYGQRMMRTPRLDRLASEGVRFTHFYSGAAVCAPSRCTLLTGRHAGHSRVRDNPQGTDAPLAPQDVTFGMALRQAGYRTGLFGKWGFGGPDPNTDTHPNDKGFEEFYGYLSHKEAHSYFPSKLWDNRTPVRFAGNRRSGRAVYAPEVIVQRSLQFMERHRDEPFLLVLTLPLPHAPSVVPGDPYPRQPWRLPDRAHAAQVSLLDSYVGRLVDKLAELGLVDDTLLFFTSDNGPHEEGDFDPDFFGARGGLRGYKRSLYEGGIRVPLIAWGPGHLTRTRGTVSARPTAMWDLFPTLTDLAGLGPAEGDGISLRGILTGRGRTPQHEYLYWVRPSGSRRTPRVARAERGRTWRAAAAVRFGNWKLVGYAPGRHYSEPDDSWSLELYDLRADPAETTDIARAHPDVVDRGIGYLREAWEPPG</sequence>
<evidence type="ECO:0000256" key="1">
    <source>
        <dbReference type="ARBA" id="ARBA00008779"/>
    </source>
</evidence>
<evidence type="ECO:0000256" key="3">
    <source>
        <dbReference type="ARBA" id="ARBA00022801"/>
    </source>
</evidence>
<gene>
    <name evidence="7" type="ORF">HNR21_006846</name>
</gene>
<evidence type="ECO:0000259" key="6">
    <source>
        <dbReference type="Pfam" id="PF00884"/>
    </source>
</evidence>
<evidence type="ECO:0000256" key="2">
    <source>
        <dbReference type="ARBA" id="ARBA00022723"/>
    </source>
</evidence>
<keyword evidence="8" id="KW-1185">Reference proteome</keyword>
<reference evidence="7 8" key="1">
    <citation type="submission" date="2020-08" db="EMBL/GenBank/DDBJ databases">
        <title>Sequencing the genomes of 1000 actinobacteria strains.</title>
        <authorList>
            <person name="Klenk H.-P."/>
        </authorList>
    </citation>
    <scope>NUCLEOTIDE SEQUENCE [LARGE SCALE GENOMIC DNA]</scope>
    <source>
        <strain evidence="7 8">DSM 45823</strain>
    </source>
</reference>
<comment type="caution">
    <text evidence="7">The sequence shown here is derived from an EMBL/GenBank/DDBJ whole genome shotgun (WGS) entry which is preliminary data.</text>
</comment>
<protein>
    <submittedName>
        <fullName evidence="7">Arylsulfatase A-like enzyme</fullName>
    </submittedName>
</protein>
<dbReference type="PANTHER" id="PTHR42693">
    <property type="entry name" value="ARYLSULFATASE FAMILY MEMBER"/>
    <property type="match status" value="1"/>
</dbReference>
<dbReference type="InterPro" id="IPR024607">
    <property type="entry name" value="Sulfatase_CS"/>
</dbReference>
<dbReference type="PANTHER" id="PTHR42693:SF53">
    <property type="entry name" value="ENDO-4-O-SULFATASE"/>
    <property type="match status" value="1"/>
</dbReference>